<evidence type="ECO:0000313" key="1">
    <source>
        <dbReference type="EMBL" id="PJZ51609.1"/>
    </source>
</evidence>
<organism evidence="1 4">
    <name type="scientific">Leptospira adleri</name>
    <dbReference type="NCBI Taxonomy" id="2023186"/>
    <lineage>
        <taxon>Bacteria</taxon>
        <taxon>Pseudomonadati</taxon>
        <taxon>Spirochaetota</taxon>
        <taxon>Spirochaetia</taxon>
        <taxon>Leptospirales</taxon>
        <taxon>Leptospiraceae</taxon>
        <taxon>Leptospira</taxon>
    </lineage>
</organism>
<name>A0A2M9YJ91_9LEPT</name>
<evidence type="ECO:0000313" key="3">
    <source>
        <dbReference type="Proteomes" id="UP000232149"/>
    </source>
</evidence>
<evidence type="ECO:0000313" key="2">
    <source>
        <dbReference type="EMBL" id="PJZ61882.1"/>
    </source>
</evidence>
<dbReference type="EMBL" id="NPDU01000024">
    <property type="protein sequence ID" value="PJZ61882.1"/>
    <property type="molecule type" value="Genomic_DNA"/>
</dbReference>
<accession>A0A2M9YJ91</accession>
<evidence type="ECO:0000313" key="4">
    <source>
        <dbReference type="Proteomes" id="UP000232188"/>
    </source>
</evidence>
<sequence length="88" mass="10338">MNVIFGMLFIIAIGIFYFAQWVNCTDSEILPSRWFEEFKANVKNQVLKRRELSALKAANSYLEDSKSRPADSFFYKPMRHINKNQGQK</sequence>
<proteinExistence type="predicted"/>
<dbReference type="Proteomes" id="UP000232188">
    <property type="component" value="Unassembled WGS sequence"/>
</dbReference>
<comment type="caution">
    <text evidence="1">The sequence shown here is derived from an EMBL/GenBank/DDBJ whole genome shotgun (WGS) entry which is preliminary data.</text>
</comment>
<keyword evidence="3" id="KW-1185">Reference proteome</keyword>
<dbReference type="Proteomes" id="UP000232149">
    <property type="component" value="Unassembled WGS sequence"/>
</dbReference>
<dbReference type="AlphaFoldDB" id="A0A2M9YJ91"/>
<reference evidence="3 4" key="1">
    <citation type="submission" date="2017-07" db="EMBL/GenBank/DDBJ databases">
        <title>Leptospira spp. isolated from tropical soils.</title>
        <authorList>
            <person name="Thibeaux R."/>
            <person name="Iraola G."/>
            <person name="Ferres I."/>
            <person name="Bierque E."/>
            <person name="Girault D."/>
            <person name="Soupe-Gilbert M.-E."/>
            <person name="Picardeau M."/>
            <person name="Goarant C."/>
        </authorList>
    </citation>
    <scope>NUCLEOTIDE SEQUENCE [LARGE SCALE GENOMIC DNA]</scope>
    <source>
        <strain evidence="1 4">FH2-B-C1</strain>
        <strain evidence="2 3">FH2-B-D1</strain>
    </source>
</reference>
<dbReference type="EMBL" id="NPDV01000022">
    <property type="protein sequence ID" value="PJZ51609.1"/>
    <property type="molecule type" value="Genomic_DNA"/>
</dbReference>
<gene>
    <name evidence="2" type="ORF">CH376_10790</name>
    <name evidence="1" type="ORF">CH380_19375</name>
</gene>
<protein>
    <submittedName>
        <fullName evidence="1">Uncharacterized protein</fullName>
    </submittedName>
</protein>